<evidence type="ECO:0000256" key="3">
    <source>
        <dbReference type="SAM" id="MobiDB-lite"/>
    </source>
</evidence>
<keyword evidence="2" id="KW-0813">Transport</keyword>
<dbReference type="NCBIfam" id="TIGR01730">
    <property type="entry name" value="RND_mfp"/>
    <property type="match status" value="1"/>
</dbReference>
<organism evidence="7 8">
    <name type="scientific">Methylotenera versatilis (strain 301)</name>
    <dbReference type="NCBI Taxonomy" id="666681"/>
    <lineage>
        <taxon>Bacteria</taxon>
        <taxon>Pseudomonadati</taxon>
        <taxon>Pseudomonadota</taxon>
        <taxon>Betaproteobacteria</taxon>
        <taxon>Nitrosomonadales</taxon>
        <taxon>Methylophilaceae</taxon>
        <taxon>Methylotenera</taxon>
    </lineage>
</organism>
<accession>D7DMC8</accession>
<dbReference type="GO" id="GO:0016020">
    <property type="term" value="C:membrane"/>
    <property type="evidence" value="ECO:0007669"/>
    <property type="project" value="InterPro"/>
</dbReference>
<dbReference type="Gene3D" id="2.40.420.20">
    <property type="match status" value="1"/>
</dbReference>
<feature type="chain" id="PRO_5003094733" evidence="4">
    <location>
        <begin position="28"/>
        <end position="399"/>
    </location>
</feature>
<evidence type="ECO:0000256" key="2">
    <source>
        <dbReference type="ARBA" id="ARBA00022448"/>
    </source>
</evidence>
<dbReference type="InterPro" id="IPR058792">
    <property type="entry name" value="Beta-barrel_RND_2"/>
</dbReference>
<dbReference type="STRING" id="666681.M301_0455"/>
<dbReference type="Gene3D" id="2.40.30.170">
    <property type="match status" value="1"/>
</dbReference>
<dbReference type="AlphaFoldDB" id="D7DMC8"/>
<evidence type="ECO:0000259" key="6">
    <source>
        <dbReference type="Pfam" id="PF25973"/>
    </source>
</evidence>
<gene>
    <name evidence="7" type="ordered locus">M301_0455</name>
</gene>
<dbReference type="InterPro" id="IPR058647">
    <property type="entry name" value="BSH_CzcB-like"/>
</dbReference>
<name>D7DMC8_METV0</name>
<dbReference type="Pfam" id="PF25954">
    <property type="entry name" value="Beta-barrel_RND_2"/>
    <property type="match status" value="1"/>
</dbReference>
<dbReference type="Pfam" id="PF25973">
    <property type="entry name" value="BSH_CzcB"/>
    <property type="match status" value="1"/>
</dbReference>
<dbReference type="InterPro" id="IPR006143">
    <property type="entry name" value="RND_pump_MFP"/>
</dbReference>
<dbReference type="InterPro" id="IPR051909">
    <property type="entry name" value="MFP_Cation_Efflux"/>
</dbReference>
<evidence type="ECO:0000256" key="4">
    <source>
        <dbReference type="SAM" id="SignalP"/>
    </source>
</evidence>
<dbReference type="OrthoDB" id="9806939at2"/>
<dbReference type="PANTHER" id="PTHR30097:SF16">
    <property type="entry name" value="CATION EFFLUX SYSTEM (CZCB-LIKE)"/>
    <property type="match status" value="1"/>
</dbReference>
<dbReference type="Proteomes" id="UP000000383">
    <property type="component" value="Chromosome"/>
</dbReference>
<dbReference type="Gene3D" id="1.10.287.470">
    <property type="entry name" value="Helix hairpin bin"/>
    <property type="match status" value="1"/>
</dbReference>
<feature type="domain" description="CzcB-like barrel-sandwich hybrid" evidence="6">
    <location>
        <begin position="87"/>
        <end position="222"/>
    </location>
</feature>
<keyword evidence="4" id="KW-0732">Signal</keyword>
<dbReference type="KEGG" id="meh:M301_0455"/>
<evidence type="ECO:0000259" key="5">
    <source>
        <dbReference type="Pfam" id="PF25954"/>
    </source>
</evidence>
<feature type="region of interest" description="Disordered" evidence="3">
    <location>
        <begin position="126"/>
        <end position="145"/>
    </location>
</feature>
<evidence type="ECO:0000256" key="1">
    <source>
        <dbReference type="ARBA" id="ARBA00009477"/>
    </source>
</evidence>
<dbReference type="EMBL" id="CP002056">
    <property type="protein sequence ID" value="ADI28839.1"/>
    <property type="molecule type" value="Genomic_DNA"/>
</dbReference>
<reference evidence="7 8" key="2">
    <citation type="journal article" date="2011" name="J. Bacteriol.">
        <title>Genomes of three methylotrophs from a single niche uncover genetic and metabolic divergence of Methylophilaceae.</title>
        <authorList>
            <person name="Lapidus A."/>
            <person name="Clum A."/>
            <person name="Labutti K."/>
            <person name="Kaluzhnaya M.G."/>
            <person name="Lim S."/>
            <person name="Beck D.A."/>
            <person name="Glavina Del Rio T."/>
            <person name="Nolan M."/>
            <person name="Mavromatis K."/>
            <person name="Huntemann M."/>
            <person name="Lucas S."/>
            <person name="Lidstrom M.E."/>
            <person name="Ivanova N."/>
            <person name="Chistoserdova L."/>
        </authorList>
    </citation>
    <scope>NUCLEOTIDE SEQUENCE [LARGE SCALE GENOMIC DNA]</scope>
    <source>
        <strain evidence="7 8">301</strain>
    </source>
</reference>
<dbReference type="eggNOG" id="COG0845">
    <property type="taxonomic scope" value="Bacteria"/>
</dbReference>
<feature type="signal peptide" evidence="4">
    <location>
        <begin position="1"/>
        <end position="27"/>
    </location>
</feature>
<feature type="compositionally biased region" description="Basic and acidic residues" evidence="3">
    <location>
        <begin position="131"/>
        <end position="145"/>
    </location>
</feature>
<comment type="similarity">
    <text evidence="1">Belongs to the membrane fusion protein (MFP) (TC 8.A.1) family.</text>
</comment>
<protein>
    <submittedName>
        <fullName evidence="7">Efflux transporter, RND family, MFP subunit</fullName>
    </submittedName>
</protein>
<keyword evidence="8" id="KW-1185">Reference proteome</keyword>
<feature type="domain" description="CusB-like beta-barrel" evidence="5">
    <location>
        <begin position="234"/>
        <end position="309"/>
    </location>
</feature>
<evidence type="ECO:0000313" key="8">
    <source>
        <dbReference type="Proteomes" id="UP000000383"/>
    </source>
</evidence>
<evidence type="ECO:0000313" key="7">
    <source>
        <dbReference type="EMBL" id="ADI28839.1"/>
    </source>
</evidence>
<dbReference type="HOGENOM" id="CLU_018816_13_3_4"/>
<dbReference type="SUPFAM" id="SSF111369">
    <property type="entry name" value="HlyD-like secretion proteins"/>
    <property type="match status" value="1"/>
</dbReference>
<dbReference type="PANTHER" id="PTHR30097">
    <property type="entry name" value="CATION EFFLUX SYSTEM PROTEIN CUSB"/>
    <property type="match status" value="1"/>
</dbReference>
<sequence length="399" mass="43724">MMISNVLTRSYLMHALMAVTLLSQLTACQKPVKADIPSVDEPTISENAVHFSANSRLKQSVITAPVISSQDNIVSFPARIAWDEDHTARVSPPINGRLVDVLVQVGSPVKEHQALAHLSSPDLGSAQADVARAKSELAQAERNHARNKDLADAGIIAGKDFEQSQTDLLNSKAEAARAEIRLRSLGATDSVDQKFTIRSPIAGMMVARNTNPGMELRSDQVISPLFVVSDPTYLWCWIDAPEQAISSIHKDMQVILHSSAWPNKTFNAQIDFIEDMLDPASHTLKVRAKLRNLDLKLKGEMYVTAQLSNTTNNTLDIPAKAVFLKESTKMVFVKTSEGIYTRKVIVPVASNDDWVTISSGLNKGDEVVLDGALFLEKLIEENKSQVAQNIDVPKPMPVN</sequence>
<dbReference type="GO" id="GO:0022857">
    <property type="term" value="F:transmembrane transporter activity"/>
    <property type="evidence" value="ECO:0007669"/>
    <property type="project" value="InterPro"/>
</dbReference>
<dbReference type="RefSeq" id="WP_013147155.1">
    <property type="nucleotide sequence ID" value="NC_014207.1"/>
</dbReference>
<proteinExistence type="inferred from homology"/>
<reference evidence="8" key="1">
    <citation type="submission" date="2010-05" db="EMBL/GenBank/DDBJ databases">
        <title>Complete sequence of Methylotenera sp. 301.</title>
        <authorList>
            <person name="Lucas S."/>
            <person name="Copeland A."/>
            <person name="Lapidus A."/>
            <person name="Cheng J.-F."/>
            <person name="Bruce D."/>
            <person name="Goodwin L."/>
            <person name="Pitluck S."/>
            <person name="Clum A."/>
            <person name="Land M."/>
            <person name="Hauser L."/>
            <person name="Kyrpides N."/>
            <person name="Ivanova N."/>
            <person name="Chistoservova L."/>
            <person name="Kalyuzhnaya M."/>
            <person name="Woyke T."/>
        </authorList>
    </citation>
    <scope>NUCLEOTIDE SEQUENCE [LARGE SCALE GENOMIC DNA]</scope>
    <source>
        <strain evidence="8">301</strain>
    </source>
</reference>